<dbReference type="GO" id="GO:0016597">
    <property type="term" value="F:amino acid binding"/>
    <property type="evidence" value="ECO:0007669"/>
    <property type="project" value="InterPro"/>
</dbReference>
<dbReference type="STRING" id="252474.B1A74_07980"/>
<evidence type="ECO:0000256" key="3">
    <source>
        <dbReference type="ARBA" id="ARBA00022679"/>
    </source>
</evidence>
<feature type="binding site" evidence="7">
    <location>
        <position position="251"/>
    </location>
    <ligand>
        <name>L-aspartate</name>
        <dbReference type="ChEBI" id="CHEBI:29991"/>
    </ligand>
</feature>
<feature type="binding site" evidence="7">
    <location>
        <position position="196"/>
    </location>
    <ligand>
        <name>L-aspartate</name>
        <dbReference type="ChEBI" id="CHEBI:29991"/>
    </ligand>
</feature>
<reference evidence="10 11" key="1">
    <citation type="submission" date="2017-02" db="EMBL/GenBank/DDBJ databases">
        <title>Genomic diversity within the haloalkaliphilic genus Thioalkalivibrio.</title>
        <authorList>
            <person name="Ahn A.-C."/>
            <person name="Meier-Kolthoff J."/>
            <person name="Overmars L."/>
            <person name="Richter M."/>
            <person name="Woyke T."/>
            <person name="Sorokin D.Y."/>
            <person name="Muyzer G."/>
        </authorList>
    </citation>
    <scope>NUCLEOTIDE SEQUENCE [LARGE SCALE GENOMIC DNA]</scope>
    <source>
        <strain evidence="10 11">HL17</strain>
    </source>
</reference>
<dbReference type="NCBIfam" id="NF002032">
    <property type="entry name" value="PRK00856.1"/>
    <property type="match status" value="1"/>
</dbReference>
<dbReference type="GO" id="GO:0006520">
    <property type="term" value="P:amino acid metabolic process"/>
    <property type="evidence" value="ECO:0007669"/>
    <property type="project" value="InterPro"/>
</dbReference>
<evidence type="ECO:0000313" key="10">
    <source>
        <dbReference type="EMBL" id="OOC09989.1"/>
    </source>
</evidence>
<feature type="binding site" evidence="7">
    <location>
        <position position="111"/>
    </location>
    <ligand>
        <name>L-aspartate</name>
        <dbReference type="ChEBI" id="CHEBI:29991"/>
    </ligand>
</feature>
<dbReference type="GO" id="GO:0044205">
    <property type="term" value="P:'de novo' UMP biosynthetic process"/>
    <property type="evidence" value="ECO:0007669"/>
    <property type="project" value="UniProtKB-UniRule"/>
</dbReference>
<keyword evidence="4 7" id="KW-0665">Pyrimidine biosynthesis</keyword>
<evidence type="ECO:0000259" key="9">
    <source>
        <dbReference type="Pfam" id="PF02729"/>
    </source>
</evidence>
<dbReference type="InterPro" id="IPR006132">
    <property type="entry name" value="Asp/Orn_carbamoyltranf_P-bd"/>
</dbReference>
<dbReference type="PRINTS" id="PR00101">
    <property type="entry name" value="ATCASE"/>
</dbReference>
<dbReference type="EMBL" id="MUZR01000027">
    <property type="protein sequence ID" value="OOC09989.1"/>
    <property type="molecule type" value="Genomic_DNA"/>
</dbReference>
<keyword evidence="11" id="KW-1185">Reference proteome</keyword>
<feature type="binding site" evidence="7">
    <location>
        <position position="292"/>
    </location>
    <ligand>
        <name>carbamoyl phosphate</name>
        <dbReference type="ChEBI" id="CHEBI:58228"/>
    </ligand>
</feature>
<comment type="pathway">
    <text evidence="1 7">Pyrimidine metabolism; UMP biosynthesis via de novo pathway; (S)-dihydroorotate from bicarbonate: step 2/3.</text>
</comment>
<feature type="binding site" evidence="7">
    <location>
        <position position="166"/>
    </location>
    <ligand>
        <name>carbamoyl phosphate</name>
        <dbReference type="ChEBI" id="CHEBI:58228"/>
    </ligand>
</feature>
<feature type="domain" description="Aspartate/ornithine carbamoyltransferase Asp/Orn-binding" evidence="8">
    <location>
        <begin position="183"/>
        <end position="329"/>
    </location>
</feature>
<evidence type="ECO:0000256" key="5">
    <source>
        <dbReference type="ARBA" id="ARBA00043884"/>
    </source>
</evidence>
<keyword evidence="3 7" id="KW-0808">Transferase</keyword>
<dbReference type="Pfam" id="PF00185">
    <property type="entry name" value="OTCace"/>
    <property type="match status" value="1"/>
</dbReference>
<evidence type="ECO:0000256" key="2">
    <source>
        <dbReference type="ARBA" id="ARBA00008896"/>
    </source>
</evidence>
<dbReference type="AlphaFoldDB" id="A0A1V2ZY40"/>
<dbReference type="UniPathway" id="UPA00070">
    <property type="reaction ID" value="UER00116"/>
</dbReference>
<feature type="binding site" evidence="7">
    <location>
        <position position="83"/>
    </location>
    <ligand>
        <name>carbamoyl phosphate</name>
        <dbReference type="ChEBI" id="CHEBI:58228"/>
    </ligand>
</feature>
<name>A0A1V2ZY40_9GAMM</name>
<proteinExistence type="inferred from homology"/>
<organism evidence="10 11">
    <name type="scientific">Thioalkalivibrio halophilus</name>
    <dbReference type="NCBI Taxonomy" id="252474"/>
    <lineage>
        <taxon>Bacteria</taxon>
        <taxon>Pseudomonadati</taxon>
        <taxon>Pseudomonadota</taxon>
        <taxon>Gammaproteobacteria</taxon>
        <taxon>Chromatiales</taxon>
        <taxon>Ectothiorhodospiraceae</taxon>
        <taxon>Thioalkalivibrio</taxon>
    </lineage>
</organism>
<dbReference type="InterPro" id="IPR006130">
    <property type="entry name" value="Asp/Orn_carbamoylTrfase"/>
</dbReference>
<comment type="caution">
    <text evidence="10">The sequence shown here is derived from an EMBL/GenBank/DDBJ whole genome shotgun (WGS) entry which is preliminary data.</text>
</comment>
<dbReference type="PROSITE" id="PS00097">
    <property type="entry name" value="CARBAMOYLTRANSFERASE"/>
    <property type="match status" value="1"/>
</dbReference>
<dbReference type="OrthoDB" id="9774690at2"/>
<comment type="subunit">
    <text evidence="7">Heterododecamer (2C3:3R2) of six catalytic PyrB chains organized as two trimers (C3), and six regulatory PyrI chains organized as three dimers (R2).</text>
</comment>
<feature type="domain" description="Aspartate/ornithine carbamoyltransferase carbamoyl-P binding" evidence="9">
    <location>
        <begin position="31"/>
        <end position="175"/>
    </location>
</feature>
<dbReference type="PANTHER" id="PTHR45753:SF6">
    <property type="entry name" value="ASPARTATE CARBAMOYLTRANSFERASE"/>
    <property type="match status" value="1"/>
</dbReference>
<feature type="binding site" evidence="7">
    <location>
        <position position="163"/>
    </location>
    <ligand>
        <name>carbamoyl phosphate</name>
        <dbReference type="ChEBI" id="CHEBI:58228"/>
    </ligand>
</feature>
<dbReference type="Proteomes" id="UP000189177">
    <property type="component" value="Unassembled WGS sequence"/>
</dbReference>
<comment type="catalytic activity">
    <reaction evidence="6 7">
        <text>carbamoyl phosphate + L-aspartate = N-carbamoyl-L-aspartate + phosphate + H(+)</text>
        <dbReference type="Rhea" id="RHEA:20013"/>
        <dbReference type="ChEBI" id="CHEBI:15378"/>
        <dbReference type="ChEBI" id="CHEBI:29991"/>
        <dbReference type="ChEBI" id="CHEBI:32814"/>
        <dbReference type="ChEBI" id="CHEBI:43474"/>
        <dbReference type="ChEBI" id="CHEBI:58228"/>
        <dbReference type="EC" id="2.1.3.2"/>
    </reaction>
</comment>
<comment type="function">
    <text evidence="5 7">Catalyzes the condensation of carbamoyl phosphate and aspartate to form carbamoyl aspartate and inorganic phosphate, the committed step in the de novo pyrimidine nucleotide biosynthesis pathway.</text>
</comment>
<dbReference type="EC" id="2.1.3.2" evidence="7"/>
<dbReference type="SUPFAM" id="SSF53671">
    <property type="entry name" value="Aspartate/ornithine carbamoyltransferase"/>
    <property type="match status" value="1"/>
</dbReference>
<dbReference type="RefSeq" id="WP_018869678.1">
    <property type="nucleotide sequence ID" value="NZ_MUZR01000027.1"/>
</dbReference>
<accession>A0A1V2ZY40</accession>
<evidence type="ECO:0000313" key="11">
    <source>
        <dbReference type="Proteomes" id="UP000189177"/>
    </source>
</evidence>
<evidence type="ECO:0000256" key="4">
    <source>
        <dbReference type="ARBA" id="ARBA00022975"/>
    </source>
</evidence>
<dbReference type="HAMAP" id="MF_00001">
    <property type="entry name" value="Asp_carb_tr"/>
    <property type="match status" value="1"/>
</dbReference>
<dbReference type="InterPro" id="IPR006131">
    <property type="entry name" value="Asp_carbamoyltransf_Asp/Orn-bd"/>
</dbReference>
<dbReference type="GO" id="GO:0004070">
    <property type="term" value="F:aspartate carbamoyltransferase activity"/>
    <property type="evidence" value="ECO:0007669"/>
    <property type="project" value="UniProtKB-UniRule"/>
</dbReference>
<evidence type="ECO:0000256" key="6">
    <source>
        <dbReference type="ARBA" id="ARBA00048859"/>
    </source>
</evidence>
<feature type="binding site" evidence="7">
    <location>
        <position position="293"/>
    </location>
    <ligand>
        <name>carbamoyl phosphate</name>
        <dbReference type="ChEBI" id="CHEBI:58228"/>
    </ligand>
</feature>
<dbReference type="InterPro" id="IPR036901">
    <property type="entry name" value="Asp/Orn_carbamoylTrfase_sf"/>
</dbReference>
<protein>
    <recommendedName>
        <fullName evidence="7">Aspartate carbamoyltransferase</fullName>
        <ecNumber evidence="7">2.1.3.2</ecNumber>
    </recommendedName>
    <alternativeName>
        <fullName evidence="7">Aspartate transcarbamylase</fullName>
        <shortName evidence="7">ATCase</shortName>
    </alternativeName>
</protein>
<evidence type="ECO:0000256" key="7">
    <source>
        <dbReference type="HAMAP-Rule" id="MF_00001"/>
    </source>
</evidence>
<comment type="similarity">
    <text evidence="2 7">Belongs to the aspartate/ornithine carbamoyltransferase superfamily. ATCase family.</text>
</comment>
<feature type="binding site" evidence="7">
    <location>
        <position position="133"/>
    </location>
    <ligand>
        <name>carbamoyl phosphate</name>
        <dbReference type="ChEBI" id="CHEBI:58228"/>
    </ligand>
</feature>
<dbReference type="InterPro" id="IPR002082">
    <property type="entry name" value="Asp_carbamoyltransf"/>
</dbReference>
<sequence>MTELPAAHTSRLPQPGPLPNRLQLTDEGQLRHMLTIEGLNRTLLTEILDTAESFANMNEKAVKKVPLLRGKTIVNLFFEASTRTRTTFELAAKRLSADVLNINVSTSSAVKGESLLDTLRNLEAMNVDMFVVRHEESGTAHFIARHAAPGISVLNAGDGRHAHPTQALLDMFTIRRHKGDFTKLKVAIVGDILHSRVARSQIHALNILQTGEVRVVAPRSLLPADVEQLGVHVHHDLDSGLQDVDVVIMLRLQRERMEHAHLPSEHEYFQRFGLTARRLQLASPTCLVMHPGPANRGVEIESAVADGPHSVILEQVTYGISVRMAVMSMVMGAHQS</sequence>
<dbReference type="FunFam" id="3.40.50.1370:FF:000007">
    <property type="entry name" value="Aspartate carbamoyltransferase"/>
    <property type="match status" value="1"/>
</dbReference>
<evidence type="ECO:0000256" key="1">
    <source>
        <dbReference type="ARBA" id="ARBA00004852"/>
    </source>
</evidence>
<dbReference type="Gene3D" id="3.40.50.1370">
    <property type="entry name" value="Aspartate/ornithine carbamoyltransferase"/>
    <property type="match status" value="2"/>
</dbReference>
<gene>
    <name evidence="7" type="primary">pyrB</name>
    <name evidence="10" type="ORF">B1A74_07980</name>
</gene>
<dbReference type="GO" id="GO:0005829">
    <property type="term" value="C:cytosol"/>
    <property type="evidence" value="ECO:0007669"/>
    <property type="project" value="TreeGrafter"/>
</dbReference>
<dbReference type="Pfam" id="PF02729">
    <property type="entry name" value="OTCace_N"/>
    <property type="match status" value="1"/>
</dbReference>
<evidence type="ECO:0000259" key="8">
    <source>
        <dbReference type="Pfam" id="PF00185"/>
    </source>
</evidence>
<feature type="binding site" evidence="7">
    <location>
        <position position="84"/>
    </location>
    <ligand>
        <name>carbamoyl phosphate</name>
        <dbReference type="ChEBI" id="CHEBI:58228"/>
    </ligand>
</feature>
<dbReference type="NCBIfam" id="TIGR00670">
    <property type="entry name" value="asp_carb_tr"/>
    <property type="match status" value="1"/>
</dbReference>
<dbReference type="GO" id="GO:0006207">
    <property type="term" value="P:'de novo' pyrimidine nucleobase biosynthetic process"/>
    <property type="evidence" value="ECO:0007669"/>
    <property type="project" value="InterPro"/>
</dbReference>
<dbReference type="PANTHER" id="PTHR45753">
    <property type="entry name" value="ORNITHINE CARBAMOYLTRANSFERASE, MITOCHONDRIAL"/>
    <property type="match status" value="1"/>
</dbReference>
<dbReference type="PRINTS" id="PR00100">
    <property type="entry name" value="AOTCASE"/>
</dbReference>
<dbReference type="FunFam" id="3.40.50.1370:FF:000006">
    <property type="entry name" value="Aspartate carbamoyltransferase"/>
    <property type="match status" value="1"/>
</dbReference>